<dbReference type="Pfam" id="PF00300">
    <property type="entry name" value="His_Phos_1"/>
    <property type="match status" value="1"/>
</dbReference>
<evidence type="ECO:0000313" key="1">
    <source>
        <dbReference type="EMBL" id="AOH82715.1"/>
    </source>
</evidence>
<dbReference type="AlphaFoldDB" id="A0A1B3Z5K8"/>
<gene>
    <name evidence="1" type="ORF">AWL63_00685</name>
</gene>
<dbReference type="RefSeq" id="WP_069203299.1">
    <property type="nucleotide sequence ID" value="NZ_CP014168.1"/>
</dbReference>
<proteinExistence type="predicted"/>
<reference evidence="1 2" key="1">
    <citation type="submission" date="2016-01" db="EMBL/GenBank/DDBJ databases">
        <title>Complete genome and mega plasmid sequence of Sphingomonas panacis DCY99 elicits systemic resistance in rice to Xanthomonas oryzae.</title>
        <authorList>
            <person name="Kim Y.J."/>
            <person name="Yang D.C."/>
            <person name="Sing P."/>
        </authorList>
    </citation>
    <scope>NUCLEOTIDE SEQUENCE [LARGE SCALE GENOMIC DNA]</scope>
    <source>
        <strain evidence="1 2">DCY99</strain>
    </source>
</reference>
<dbReference type="Proteomes" id="UP000094256">
    <property type="component" value="Chromosome"/>
</dbReference>
<dbReference type="PANTHER" id="PTHR48100">
    <property type="entry name" value="BROAD-SPECIFICITY PHOSPHATASE YOR283W-RELATED"/>
    <property type="match status" value="1"/>
</dbReference>
<dbReference type="InterPro" id="IPR029033">
    <property type="entry name" value="His_PPase_superfam"/>
</dbReference>
<dbReference type="PANTHER" id="PTHR48100:SF62">
    <property type="entry name" value="GLUCOSYL-3-PHOSPHOGLYCERATE PHOSPHATASE"/>
    <property type="match status" value="1"/>
</dbReference>
<dbReference type="SUPFAM" id="SSF53254">
    <property type="entry name" value="Phosphoglycerate mutase-like"/>
    <property type="match status" value="1"/>
</dbReference>
<dbReference type="GO" id="GO:0016791">
    <property type="term" value="F:phosphatase activity"/>
    <property type="evidence" value="ECO:0007669"/>
    <property type="project" value="TreeGrafter"/>
</dbReference>
<dbReference type="KEGG" id="span:AWL63_00685"/>
<organism evidence="1 2">
    <name type="scientific">Sphingomonas panacis</name>
    <dbReference type="NCBI Taxonomy" id="1560345"/>
    <lineage>
        <taxon>Bacteria</taxon>
        <taxon>Pseudomonadati</taxon>
        <taxon>Pseudomonadota</taxon>
        <taxon>Alphaproteobacteria</taxon>
        <taxon>Sphingomonadales</taxon>
        <taxon>Sphingomonadaceae</taxon>
        <taxon>Sphingomonas</taxon>
    </lineage>
</organism>
<sequence length="198" mass="21299">MDLIVTIVRHGNTFEPGEPARRIGARTDLPLVASGHAQARALGGALHGFERALAAPLLRTRETAEAILAAQPEAPVIEHADWLTEIDHGPDEGATEDAVVARIGHDALAAWDAEARVPDGWSVDAERRLAGWRDLWTHGAGRVLIVTSNGAARFALRSDAALQRQAAALPSLKLRTGAYGVIVRDADGLRLLDWDRRP</sequence>
<dbReference type="OrthoDB" id="8347407at2"/>
<protein>
    <submittedName>
        <fullName evidence="1">Phosphoglycerate mutase</fullName>
    </submittedName>
</protein>
<keyword evidence="2" id="KW-1185">Reference proteome</keyword>
<evidence type="ECO:0000313" key="2">
    <source>
        <dbReference type="Proteomes" id="UP000094256"/>
    </source>
</evidence>
<dbReference type="EMBL" id="CP014168">
    <property type="protein sequence ID" value="AOH82715.1"/>
    <property type="molecule type" value="Genomic_DNA"/>
</dbReference>
<dbReference type="Gene3D" id="3.40.50.1240">
    <property type="entry name" value="Phosphoglycerate mutase-like"/>
    <property type="match status" value="1"/>
</dbReference>
<dbReference type="InterPro" id="IPR050275">
    <property type="entry name" value="PGM_Phosphatase"/>
</dbReference>
<dbReference type="STRING" id="1560345.AWL63_00685"/>
<dbReference type="InterPro" id="IPR013078">
    <property type="entry name" value="His_Pase_superF_clade-1"/>
</dbReference>
<dbReference type="CDD" id="cd07067">
    <property type="entry name" value="HP_PGM_like"/>
    <property type="match status" value="1"/>
</dbReference>
<dbReference type="SMART" id="SM00855">
    <property type="entry name" value="PGAM"/>
    <property type="match status" value="1"/>
</dbReference>
<accession>A0A1B3Z5K8</accession>
<name>A0A1B3Z5K8_9SPHN</name>
<dbReference type="GO" id="GO:0005737">
    <property type="term" value="C:cytoplasm"/>
    <property type="evidence" value="ECO:0007669"/>
    <property type="project" value="TreeGrafter"/>
</dbReference>